<evidence type="ECO:0000256" key="4">
    <source>
        <dbReference type="ARBA" id="ARBA00022575"/>
    </source>
</evidence>
<dbReference type="AlphaFoldDB" id="A0AAU9RJR0"/>
<reference evidence="10 11" key="1">
    <citation type="submission" date="2022-03" db="EMBL/GenBank/DDBJ databases">
        <authorList>
            <person name="Nunn A."/>
            <person name="Chopra R."/>
            <person name="Nunn A."/>
            <person name="Contreras Garrido A."/>
        </authorList>
    </citation>
    <scope>NUCLEOTIDE SEQUENCE [LARGE SCALE GENOMIC DNA]</scope>
</reference>
<dbReference type="FunFam" id="3.40.30.10:FF:000014">
    <property type="entry name" value="Tau class glutathione S-transferase"/>
    <property type="match status" value="1"/>
</dbReference>
<dbReference type="SUPFAM" id="SSF52833">
    <property type="entry name" value="Thioredoxin-like"/>
    <property type="match status" value="1"/>
</dbReference>
<comment type="similarity">
    <text evidence="6">Belongs to the GST superfamily. Tau family.</text>
</comment>
<evidence type="ECO:0000256" key="5">
    <source>
        <dbReference type="ARBA" id="ARBA00022679"/>
    </source>
</evidence>
<evidence type="ECO:0000256" key="2">
    <source>
        <dbReference type="ARBA" id="ARBA00012452"/>
    </source>
</evidence>
<sequence length="222" mass="25418">ASPMADEIVLLDFWLSPFAMRVRIALAEKGLEYESRAENVLNSSDLLFEMNPVQKQIPVLIHKSKPICESLIIVEYIDEVWKNKSPFLPCDPHQRAQARFWADFVEKKVYSLGRKMLASTGEAQEAAKKELISCFKLLEGELGEKPYFGGESFGLVDLALIPSYCWSLCFEECGMNMAGEFPKIFAWAERCMDRESVAKSVPDRHRVYAFLVELRKRLSTEH</sequence>
<evidence type="ECO:0000313" key="10">
    <source>
        <dbReference type="EMBL" id="CAH2041303.1"/>
    </source>
</evidence>
<dbReference type="GO" id="GO:0005829">
    <property type="term" value="C:cytosol"/>
    <property type="evidence" value="ECO:0007669"/>
    <property type="project" value="UniProtKB-SubCell"/>
</dbReference>
<accession>A0AAU9RJR0</accession>
<dbReference type="InterPro" id="IPR036282">
    <property type="entry name" value="Glutathione-S-Trfase_C_sf"/>
</dbReference>
<dbReference type="Pfam" id="PF02798">
    <property type="entry name" value="GST_N"/>
    <property type="match status" value="1"/>
</dbReference>
<gene>
    <name evidence="10" type="ORF">TAV2_LOCUS4421</name>
</gene>
<comment type="catalytic activity">
    <reaction evidence="7">
        <text>RX + glutathione = an S-substituted glutathione + a halide anion + H(+)</text>
        <dbReference type="Rhea" id="RHEA:16437"/>
        <dbReference type="ChEBI" id="CHEBI:15378"/>
        <dbReference type="ChEBI" id="CHEBI:16042"/>
        <dbReference type="ChEBI" id="CHEBI:17792"/>
        <dbReference type="ChEBI" id="CHEBI:57925"/>
        <dbReference type="ChEBI" id="CHEBI:90779"/>
        <dbReference type="EC" id="2.5.1.18"/>
    </reaction>
</comment>
<dbReference type="InterPro" id="IPR040079">
    <property type="entry name" value="Glutathione_S-Trfase"/>
</dbReference>
<dbReference type="InterPro" id="IPR004045">
    <property type="entry name" value="Glutathione_S-Trfase_N"/>
</dbReference>
<dbReference type="Gene3D" id="3.40.30.10">
    <property type="entry name" value="Glutaredoxin"/>
    <property type="match status" value="1"/>
</dbReference>
<evidence type="ECO:0000259" key="8">
    <source>
        <dbReference type="PROSITE" id="PS50404"/>
    </source>
</evidence>
<dbReference type="InterPro" id="IPR045074">
    <property type="entry name" value="GST_C_Tau"/>
</dbReference>
<dbReference type="Pfam" id="PF00043">
    <property type="entry name" value="GST_C"/>
    <property type="match status" value="1"/>
</dbReference>
<name>A0AAU9RJR0_THLAR</name>
<dbReference type="Proteomes" id="UP000836841">
    <property type="component" value="Unassembled WGS sequence"/>
</dbReference>
<dbReference type="SFLD" id="SFLDG00358">
    <property type="entry name" value="Main_(cytGST)"/>
    <property type="match status" value="1"/>
</dbReference>
<dbReference type="PANTHER" id="PTHR11260">
    <property type="entry name" value="GLUTATHIONE S-TRANSFERASE, GST, SUPERFAMILY, GST DOMAIN CONTAINING"/>
    <property type="match status" value="1"/>
</dbReference>
<dbReference type="CDD" id="cd03185">
    <property type="entry name" value="GST_C_Tau"/>
    <property type="match status" value="1"/>
</dbReference>
<dbReference type="EC" id="2.5.1.18" evidence="2"/>
<proteinExistence type="inferred from homology"/>
<feature type="domain" description="GST N-terminal" evidence="8">
    <location>
        <begin position="6"/>
        <end position="85"/>
    </location>
</feature>
<evidence type="ECO:0000256" key="6">
    <source>
        <dbReference type="ARBA" id="ARBA00025743"/>
    </source>
</evidence>
<dbReference type="GO" id="GO:0004364">
    <property type="term" value="F:glutathione transferase activity"/>
    <property type="evidence" value="ECO:0007669"/>
    <property type="project" value="UniProtKB-EC"/>
</dbReference>
<keyword evidence="5" id="KW-0808">Transferase</keyword>
<comment type="subcellular location">
    <subcellularLocation>
        <location evidence="1">Cytoplasm</location>
        <location evidence="1">Cytosol</location>
    </subcellularLocation>
</comment>
<dbReference type="CDD" id="cd03058">
    <property type="entry name" value="GST_N_Tau"/>
    <property type="match status" value="1"/>
</dbReference>
<organism evidence="10 11">
    <name type="scientific">Thlaspi arvense</name>
    <name type="common">Field penny-cress</name>
    <dbReference type="NCBI Taxonomy" id="13288"/>
    <lineage>
        <taxon>Eukaryota</taxon>
        <taxon>Viridiplantae</taxon>
        <taxon>Streptophyta</taxon>
        <taxon>Embryophyta</taxon>
        <taxon>Tracheophyta</taxon>
        <taxon>Spermatophyta</taxon>
        <taxon>Magnoliopsida</taxon>
        <taxon>eudicotyledons</taxon>
        <taxon>Gunneridae</taxon>
        <taxon>Pentapetalae</taxon>
        <taxon>rosids</taxon>
        <taxon>malvids</taxon>
        <taxon>Brassicales</taxon>
        <taxon>Brassicaceae</taxon>
        <taxon>Thlaspideae</taxon>
        <taxon>Thlaspi</taxon>
    </lineage>
</organism>
<dbReference type="EMBL" id="CAJVSB020000084">
    <property type="protein sequence ID" value="CAH2041303.1"/>
    <property type="molecule type" value="Genomic_DNA"/>
</dbReference>
<dbReference type="SUPFAM" id="SSF47616">
    <property type="entry name" value="GST C-terminal domain-like"/>
    <property type="match status" value="1"/>
</dbReference>
<keyword evidence="11" id="KW-1185">Reference proteome</keyword>
<keyword evidence="3" id="KW-0963">Cytoplasm</keyword>
<evidence type="ECO:0000256" key="7">
    <source>
        <dbReference type="ARBA" id="ARBA00047960"/>
    </source>
</evidence>
<dbReference type="GO" id="GO:0006749">
    <property type="term" value="P:glutathione metabolic process"/>
    <property type="evidence" value="ECO:0007669"/>
    <property type="project" value="InterPro"/>
</dbReference>
<protein>
    <recommendedName>
        <fullName evidence="2">glutathione transferase</fullName>
        <ecNumber evidence="2">2.5.1.18</ecNumber>
    </recommendedName>
</protein>
<comment type="caution">
    <text evidence="10">The sequence shown here is derived from an EMBL/GenBank/DDBJ whole genome shotgun (WGS) entry which is preliminary data.</text>
</comment>
<feature type="non-terminal residue" evidence="10">
    <location>
        <position position="1"/>
    </location>
</feature>
<dbReference type="Gene3D" id="1.20.1050.10">
    <property type="match status" value="1"/>
</dbReference>
<dbReference type="InterPro" id="IPR036249">
    <property type="entry name" value="Thioredoxin-like_sf"/>
</dbReference>
<dbReference type="InterPro" id="IPR004046">
    <property type="entry name" value="GST_C"/>
</dbReference>
<dbReference type="GO" id="GO:0009407">
    <property type="term" value="P:toxin catabolic process"/>
    <property type="evidence" value="ECO:0007669"/>
    <property type="project" value="UniProtKB-ARBA"/>
</dbReference>
<dbReference type="SFLD" id="SFLDS00019">
    <property type="entry name" value="Glutathione_Transferase_(cytos"/>
    <property type="match status" value="1"/>
</dbReference>
<feature type="domain" description="GST C-terminal" evidence="9">
    <location>
        <begin position="91"/>
        <end position="210"/>
    </location>
</feature>
<dbReference type="PROSITE" id="PS50404">
    <property type="entry name" value="GST_NTER"/>
    <property type="match status" value="1"/>
</dbReference>
<dbReference type="SFLD" id="SFLDG01152">
    <property type="entry name" value="Main.3:_Omega-_and_Tau-like"/>
    <property type="match status" value="1"/>
</dbReference>
<dbReference type="InterPro" id="IPR045073">
    <property type="entry name" value="Omega/Tau-like"/>
</dbReference>
<dbReference type="PANTHER" id="PTHR11260:SF769">
    <property type="entry name" value="GLUTATHIONE TRANSFERASE"/>
    <property type="match status" value="1"/>
</dbReference>
<dbReference type="PROSITE" id="PS50405">
    <property type="entry name" value="GST_CTER"/>
    <property type="match status" value="1"/>
</dbReference>
<dbReference type="InterPro" id="IPR010987">
    <property type="entry name" value="Glutathione-S-Trfase_C-like"/>
</dbReference>
<keyword evidence="4" id="KW-0216">Detoxification</keyword>
<evidence type="ECO:0000256" key="1">
    <source>
        <dbReference type="ARBA" id="ARBA00004514"/>
    </source>
</evidence>
<evidence type="ECO:0000259" key="9">
    <source>
        <dbReference type="PROSITE" id="PS50405"/>
    </source>
</evidence>
<evidence type="ECO:0000313" key="11">
    <source>
        <dbReference type="Proteomes" id="UP000836841"/>
    </source>
</evidence>
<evidence type="ECO:0000256" key="3">
    <source>
        <dbReference type="ARBA" id="ARBA00022490"/>
    </source>
</evidence>